<feature type="DNA-binding region" description="H-T-H motif" evidence="2">
    <location>
        <begin position="40"/>
        <end position="59"/>
    </location>
</feature>
<dbReference type="Proteomes" id="UP000587527">
    <property type="component" value="Unassembled WGS sequence"/>
</dbReference>
<keyword evidence="1 2" id="KW-0238">DNA-binding</keyword>
<dbReference type="RefSeq" id="WP_312875170.1">
    <property type="nucleotide sequence ID" value="NZ_JACHMN010000002.1"/>
</dbReference>
<sequence length="228" mass="24947">MTRFAEFQRARSEEQREVRRQAILDTAAAMLAEMPVADLSLNELSRRVGLAKSNVLRYFETREAVLLDLFDTAWRGWLARLGTELPAAIDPAAPVAERYVQVADVLTASLVADPLLCELMSVSAGVLERNISPEVAKRYKLGAIANTETLTALTRACLPELGAKGGFHFAAGVLLSTGGLWPLTNPTDAMLCVYEDPAMAAMRLDFRTALHEMLATLLIGCLTRWPAE</sequence>
<dbReference type="SUPFAM" id="SSF46689">
    <property type="entry name" value="Homeodomain-like"/>
    <property type="match status" value="1"/>
</dbReference>
<evidence type="ECO:0000313" key="5">
    <source>
        <dbReference type="Proteomes" id="UP000587527"/>
    </source>
</evidence>
<evidence type="ECO:0000313" key="4">
    <source>
        <dbReference type="EMBL" id="MBB5869066.1"/>
    </source>
</evidence>
<dbReference type="PROSITE" id="PS50977">
    <property type="entry name" value="HTH_TETR_2"/>
    <property type="match status" value="1"/>
</dbReference>
<evidence type="ECO:0000259" key="3">
    <source>
        <dbReference type="PROSITE" id="PS50977"/>
    </source>
</evidence>
<accession>A0A841BP33</accession>
<keyword evidence="5" id="KW-1185">Reference proteome</keyword>
<dbReference type="InterPro" id="IPR001647">
    <property type="entry name" value="HTH_TetR"/>
</dbReference>
<comment type="caution">
    <text evidence="4">The sequence shown here is derived from an EMBL/GenBank/DDBJ whole genome shotgun (WGS) entry which is preliminary data.</text>
</comment>
<name>A0A841BP33_9ACTN</name>
<organism evidence="4 5">
    <name type="scientific">Allocatelliglobosispora scoriae</name>
    <dbReference type="NCBI Taxonomy" id="643052"/>
    <lineage>
        <taxon>Bacteria</taxon>
        <taxon>Bacillati</taxon>
        <taxon>Actinomycetota</taxon>
        <taxon>Actinomycetes</taxon>
        <taxon>Micromonosporales</taxon>
        <taxon>Micromonosporaceae</taxon>
        <taxon>Allocatelliglobosispora</taxon>
    </lineage>
</organism>
<proteinExistence type="predicted"/>
<gene>
    <name evidence="4" type="ORF">F4553_002445</name>
</gene>
<dbReference type="GO" id="GO:0003677">
    <property type="term" value="F:DNA binding"/>
    <property type="evidence" value="ECO:0007669"/>
    <property type="project" value="UniProtKB-UniRule"/>
</dbReference>
<dbReference type="InterPro" id="IPR041483">
    <property type="entry name" value="TetR_C_34"/>
</dbReference>
<feature type="domain" description="HTH tetR-type" evidence="3">
    <location>
        <begin position="17"/>
        <end position="77"/>
    </location>
</feature>
<evidence type="ECO:0000256" key="1">
    <source>
        <dbReference type="ARBA" id="ARBA00023125"/>
    </source>
</evidence>
<reference evidence="4 5" key="1">
    <citation type="submission" date="2020-08" db="EMBL/GenBank/DDBJ databases">
        <title>Sequencing the genomes of 1000 actinobacteria strains.</title>
        <authorList>
            <person name="Klenk H.-P."/>
        </authorList>
    </citation>
    <scope>NUCLEOTIDE SEQUENCE [LARGE SCALE GENOMIC DNA]</scope>
    <source>
        <strain evidence="4 5">DSM 45362</strain>
    </source>
</reference>
<dbReference type="Pfam" id="PF00440">
    <property type="entry name" value="TetR_N"/>
    <property type="match status" value="1"/>
</dbReference>
<dbReference type="EMBL" id="JACHMN010000002">
    <property type="protein sequence ID" value="MBB5869066.1"/>
    <property type="molecule type" value="Genomic_DNA"/>
</dbReference>
<dbReference type="Pfam" id="PF17929">
    <property type="entry name" value="TetR_C_34"/>
    <property type="match status" value="1"/>
</dbReference>
<dbReference type="AlphaFoldDB" id="A0A841BP33"/>
<evidence type="ECO:0000256" key="2">
    <source>
        <dbReference type="PROSITE-ProRule" id="PRU00335"/>
    </source>
</evidence>
<dbReference type="Gene3D" id="1.10.357.10">
    <property type="entry name" value="Tetracycline Repressor, domain 2"/>
    <property type="match status" value="1"/>
</dbReference>
<dbReference type="InterPro" id="IPR009057">
    <property type="entry name" value="Homeodomain-like_sf"/>
</dbReference>
<protein>
    <submittedName>
        <fullName evidence="4">AcrR family transcriptional regulator</fullName>
    </submittedName>
</protein>